<reference evidence="2" key="1">
    <citation type="journal article" date="2019" name="Int. J. Syst. Evol. Microbiol.">
        <title>The Global Catalogue of Microorganisms (GCM) 10K type strain sequencing project: providing services to taxonomists for standard genome sequencing and annotation.</title>
        <authorList>
            <consortium name="The Broad Institute Genomics Platform"/>
            <consortium name="The Broad Institute Genome Sequencing Center for Infectious Disease"/>
            <person name="Wu L."/>
            <person name="Ma J."/>
        </authorList>
    </citation>
    <scope>NUCLEOTIDE SEQUENCE [LARGE SCALE GENOMIC DNA]</scope>
    <source>
        <strain evidence="2">KACC 12822</strain>
    </source>
</reference>
<evidence type="ECO:0000313" key="2">
    <source>
        <dbReference type="Proteomes" id="UP001596018"/>
    </source>
</evidence>
<keyword evidence="2" id="KW-1185">Reference proteome</keyword>
<sequence>MTLQVLPSSAWREFRGFPGLRGLNQTSHFALVEGSGGKLHKCFLKLIDPSTPGLLCEALGWAVAQGASVPTAEFACIVFVPVDELKKHVALPSWLTGLSEAPAWCTEVITGDSVAQVHKWLYAIRRKRCLNSIDTHAIAAFDVWSDNADRHMGNVMRSSSGGYVAIDHETLLHEMLWIPSGRRYTVQRLVDAGKTFLGKSAFKTFFSNMHDAAGTHNGAMKSVEKDIRDIVATVVDPVHALPLANAIVSYLGARSAPSWFPANVGVTA</sequence>
<protein>
    <recommendedName>
        <fullName evidence="3">PI3K/PI4K catalytic domain-containing protein</fullName>
    </recommendedName>
</protein>
<name>A0ABW0JTI2_9GAMM</name>
<gene>
    <name evidence="1" type="ORF">ACFPK0_03665</name>
</gene>
<accession>A0ABW0JTI2</accession>
<dbReference type="EMBL" id="JBHSMM010000001">
    <property type="protein sequence ID" value="MFC5439111.1"/>
    <property type="molecule type" value="Genomic_DNA"/>
</dbReference>
<proteinExistence type="predicted"/>
<comment type="caution">
    <text evidence="1">The sequence shown here is derived from an EMBL/GenBank/DDBJ whole genome shotgun (WGS) entry which is preliminary data.</text>
</comment>
<dbReference type="RefSeq" id="WP_377338441.1">
    <property type="nucleotide sequence ID" value="NZ_JALBWS010000015.1"/>
</dbReference>
<organism evidence="1 2">
    <name type="scientific">Rhodanobacter ginsenosidimutans</name>
    <dbReference type="NCBI Taxonomy" id="490571"/>
    <lineage>
        <taxon>Bacteria</taxon>
        <taxon>Pseudomonadati</taxon>
        <taxon>Pseudomonadota</taxon>
        <taxon>Gammaproteobacteria</taxon>
        <taxon>Lysobacterales</taxon>
        <taxon>Rhodanobacteraceae</taxon>
        <taxon>Rhodanobacter</taxon>
    </lineage>
</organism>
<dbReference type="Proteomes" id="UP001596018">
    <property type="component" value="Unassembled WGS sequence"/>
</dbReference>
<evidence type="ECO:0008006" key="3">
    <source>
        <dbReference type="Google" id="ProtNLM"/>
    </source>
</evidence>
<evidence type="ECO:0000313" key="1">
    <source>
        <dbReference type="EMBL" id="MFC5439111.1"/>
    </source>
</evidence>